<evidence type="ECO:0000313" key="3">
    <source>
        <dbReference type="Proteomes" id="UP001189429"/>
    </source>
</evidence>
<feature type="region of interest" description="Disordered" evidence="1">
    <location>
        <begin position="63"/>
        <end position="86"/>
    </location>
</feature>
<comment type="caution">
    <text evidence="2">The sequence shown here is derived from an EMBL/GenBank/DDBJ whole genome shotgun (WGS) entry which is preliminary data.</text>
</comment>
<protein>
    <submittedName>
        <fullName evidence="2">Uncharacterized protein</fullName>
    </submittedName>
</protein>
<proteinExistence type="predicted"/>
<evidence type="ECO:0000313" key="2">
    <source>
        <dbReference type="EMBL" id="CAK0846776.1"/>
    </source>
</evidence>
<feature type="non-terminal residue" evidence="2">
    <location>
        <position position="371"/>
    </location>
</feature>
<accession>A0ABN9TLB4</accession>
<reference evidence="2" key="1">
    <citation type="submission" date="2023-10" db="EMBL/GenBank/DDBJ databases">
        <authorList>
            <person name="Chen Y."/>
            <person name="Shah S."/>
            <person name="Dougan E. K."/>
            <person name="Thang M."/>
            <person name="Chan C."/>
        </authorList>
    </citation>
    <scope>NUCLEOTIDE SEQUENCE [LARGE SCALE GENOMIC DNA]</scope>
</reference>
<feature type="region of interest" description="Disordered" evidence="1">
    <location>
        <begin position="1"/>
        <end position="20"/>
    </location>
</feature>
<dbReference type="Proteomes" id="UP001189429">
    <property type="component" value="Unassembled WGS sequence"/>
</dbReference>
<keyword evidence="3" id="KW-1185">Reference proteome</keyword>
<gene>
    <name evidence="2" type="ORF">PCOR1329_LOCUS40186</name>
</gene>
<dbReference type="EMBL" id="CAUYUJ010014846">
    <property type="protein sequence ID" value="CAK0846776.1"/>
    <property type="molecule type" value="Genomic_DNA"/>
</dbReference>
<name>A0ABN9TLB4_9DINO</name>
<organism evidence="2 3">
    <name type="scientific">Prorocentrum cordatum</name>
    <dbReference type="NCBI Taxonomy" id="2364126"/>
    <lineage>
        <taxon>Eukaryota</taxon>
        <taxon>Sar</taxon>
        <taxon>Alveolata</taxon>
        <taxon>Dinophyceae</taxon>
        <taxon>Prorocentrales</taxon>
        <taxon>Prorocentraceae</taxon>
        <taxon>Prorocentrum</taxon>
    </lineage>
</organism>
<evidence type="ECO:0000256" key="1">
    <source>
        <dbReference type="SAM" id="MobiDB-lite"/>
    </source>
</evidence>
<sequence>MHSSWSQSAPGSSSSTSPSKASLALTLRSAAVRRLHWALAELKASAEAAGAAGARRSAAEAMSRRVAQLEHSVEEGQQEAQAQRESWHSELAGLQAYAQTVAAAHGAACLQLKDARVEEGFLAAHLAQAEGQLARQGADERAEAARERRAREELRGQLQELWDGYRRSEQQSEASAARCAECVELLRRSEHSCAQLEARLARKAQWRDEAQWQISQMVERGEGLEHERAQLRRELTVAQQHCRVQADQVGSLLSAYEQEEQLAEIMRARVCALEQDNAELAERVAEQRAARAEDAEEHGKEVAAVEGERARAFAVLAEARRDGEAAEARGADCARARLEAAWGRERAQWSLSHAGLERRIDTLQQELQSAR</sequence>